<protein>
    <recommendedName>
        <fullName evidence="2">WWE domain-containing protein</fullName>
    </recommendedName>
</protein>
<dbReference type="PROSITE" id="PS50918">
    <property type="entry name" value="WWE"/>
    <property type="match status" value="1"/>
</dbReference>
<feature type="compositionally biased region" description="Basic and acidic residues" evidence="1">
    <location>
        <begin position="9"/>
        <end position="20"/>
    </location>
</feature>
<name>A0A176VVI5_MARPO</name>
<evidence type="ECO:0000313" key="3">
    <source>
        <dbReference type="EMBL" id="OAE24814.1"/>
    </source>
</evidence>
<feature type="domain" description="WWE" evidence="2">
    <location>
        <begin position="123"/>
        <end position="207"/>
    </location>
</feature>
<dbReference type="InterPro" id="IPR037197">
    <property type="entry name" value="WWE_dom_sf"/>
</dbReference>
<sequence length="481" mass="52946">MSKVLAVGLKDEREVSERSDSSPGEVINPGSEESSSVSGPDHVGVWQFDDKQGVWRSFPPAEAEAIFTAYSVGRAELELGKAKGSLRRTEGKSEAMYLKTTTAGTQISTTEKQIRIETCALTEINHTPSYNPVESGVYWENDDGMWHPYENKEHVNTILSTWNTSDYLVFLGKINSDKWPQGASYAYKPKKMHQINIQTGRKRGIRIVPNAVLSDDSSTRLSTRASDCQRLTPISVRSFLVEEAVHKLVSAEYTKLLVGSKAAPFELVAVEFNEHLKGAGRGMLDRFLTTFETMAVKVPDHCGQLLRIIRYAREPDVESVGPARTKALVRHVFLGTRAGDYDAILRSGLKSFPALHKFSAPGFGLQCRDAEPFCLALRDNYNEFEMLVFLAYDVASTPTTGDSRVAAFVPDDVALALPVAKITLARAPIRAVPTAPGWKAAGKLLTVATPFQPQFPRKDDVVTIDPVIQDPAVDSTPLFVL</sequence>
<dbReference type="AlphaFoldDB" id="A0A176VVI5"/>
<reference evidence="3" key="1">
    <citation type="submission" date="2016-03" db="EMBL/GenBank/DDBJ databases">
        <title>Mechanisms controlling the formation of the plant cell surface in tip-growing cells are functionally conserved among land plants.</title>
        <authorList>
            <person name="Honkanen S."/>
            <person name="Jones V.A."/>
            <person name="Morieri G."/>
            <person name="Champion C."/>
            <person name="Hetherington A.J."/>
            <person name="Kelly S."/>
            <person name="Saint-Marcoux D."/>
            <person name="Proust H."/>
            <person name="Prescott H."/>
            <person name="Dolan L."/>
        </authorList>
    </citation>
    <scope>NUCLEOTIDE SEQUENCE [LARGE SCALE GENOMIC DNA]</scope>
    <source>
        <tissue evidence="3">Whole gametophyte</tissue>
    </source>
</reference>
<keyword evidence="4" id="KW-1185">Reference proteome</keyword>
<evidence type="ECO:0000259" key="2">
    <source>
        <dbReference type="PROSITE" id="PS50918"/>
    </source>
</evidence>
<accession>A0A176VVI5</accession>
<comment type="caution">
    <text evidence="3">The sequence shown here is derived from an EMBL/GenBank/DDBJ whole genome shotgun (WGS) entry which is preliminary data.</text>
</comment>
<gene>
    <name evidence="3" type="ORF">AXG93_1988s1190</name>
</gene>
<feature type="compositionally biased region" description="Low complexity" evidence="1">
    <location>
        <begin position="29"/>
        <end position="40"/>
    </location>
</feature>
<feature type="region of interest" description="Disordered" evidence="1">
    <location>
        <begin position="1"/>
        <end position="43"/>
    </location>
</feature>
<evidence type="ECO:0000256" key="1">
    <source>
        <dbReference type="SAM" id="MobiDB-lite"/>
    </source>
</evidence>
<organism evidence="3 4">
    <name type="scientific">Marchantia polymorpha subsp. ruderalis</name>
    <dbReference type="NCBI Taxonomy" id="1480154"/>
    <lineage>
        <taxon>Eukaryota</taxon>
        <taxon>Viridiplantae</taxon>
        <taxon>Streptophyta</taxon>
        <taxon>Embryophyta</taxon>
        <taxon>Marchantiophyta</taxon>
        <taxon>Marchantiopsida</taxon>
        <taxon>Marchantiidae</taxon>
        <taxon>Marchantiales</taxon>
        <taxon>Marchantiaceae</taxon>
        <taxon>Marchantia</taxon>
    </lineage>
</organism>
<dbReference type="EMBL" id="LVLJ01002473">
    <property type="protein sequence ID" value="OAE24814.1"/>
    <property type="molecule type" value="Genomic_DNA"/>
</dbReference>
<dbReference type="Gene3D" id="3.30.720.50">
    <property type="match status" value="1"/>
</dbReference>
<dbReference type="Proteomes" id="UP000077202">
    <property type="component" value="Unassembled WGS sequence"/>
</dbReference>
<dbReference type="InterPro" id="IPR004170">
    <property type="entry name" value="WWE_dom"/>
</dbReference>
<evidence type="ECO:0000313" key="4">
    <source>
        <dbReference type="Proteomes" id="UP000077202"/>
    </source>
</evidence>
<proteinExistence type="predicted"/>